<reference evidence="2" key="2">
    <citation type="submission" date="2009-11" db="EMBL/GenBank/DDBJ databases">
        <title>The Genome Sequence of Allomyces macrogynus strain ATCC 38327.</title>
        <authorList>
            <consortium name="The Broad Institute Genome Sequencing Platform"/>
            <person name="Russ C."/>
            <person name="Cuomo C."/>
            <person name="Shea T."/>
            <person name="Young S.K."/>
            <person name="Zeng Q."/>
            <person name="Koehrsen M."/>
            <person name="Haas B."/>
            <person name="Borodovsky M."/>
            <person name="Guigo R."/>
            <person name="Alvarado L."/>
            <person name="Berlin A."/>
            <person name="Borenstein D."/>
            <person name="Chen Z."/>
            <person name="Engels R."/>
            <person name="Freedman E."/>
            <person name="Gellesch M."/>
            <person name="Goldberg J."/>
            <person name="Griggs A."/>
            <person name="Gujja S."/>
            <person name="Heiman D."/>
            <person name="Hepburn T."/>
            <person name="Howarth C."/>
            <person name="Jen D."/>
            <person name="Larson L."/>
            <person name="Lewis B."/>
            <person name="Mehta T."/>
            <person name="Park D."/>
            <person name="Pearson M."/>
            <person name="Roberts A."/>
            <person name="Saif S."/>
            <person name="Shenoy N."/>
            <person name="Sisk P."/>
            <person name="Stolte C."/>
            <person name="Sykes S."/>
            <person name="Walk T."/>
            <person name="White J."/>
            <person name="Yandava C."/>
            <person name="Burger G."/>
            <person name="Gray M.W."/>
            <person name="Holland P.W.H."/>
            <person name="King N."/>
            <person name="Lang F.B.F."/>
            <person name="Roger A.J."/>
            <person name="Ruiz-Trillo I."/>
            <person name="Lander E."/>
            <person name="Nusbaum C."/>
        </authorList>
    </citation>
    <scope>NUCLEOTIDE SEQUENCE [LARGE SCALE GENOMIC DNA]</scope>
    <source>
        <strain evidence="2">ATCC 38327</strain>
    </source>
</reference>
<organism evidence="1 2">
    <name type="scientific">Allomyces macrogynus (strain ATCC 38327)</name>
    <name type="common">Allomyces javanicus var. macrogynus</name>
    <dbReference type="NCBI Taxonomy" id="578462"/>
    <lineage>
        <taxon>Eukaryota</taxon>
        <taxon>Fungi</taxon>
        <taxon>Fungi incertae sedis</taxon>
        <taxon>Blastocladiomycota</taxon>
        <taxon>Blastocladiomycetes</taxon>
        <taxon>Blastocladiales</taxon>
        <taxon>Blastocladiaceae</taxon>
        <taxon>Allomyces</taxon>
    </lineage>
</organism>
<gene>
    <name evidence="1" type="ORF">AMAG_12207</name>
</gene>
<keyword evidence="2" id="KW-1185">Reference proteome</keyword>
<evidence type="ECO:0000313" key="1">
    <source>
        <dbReference type="EMBL" id="KNE67134.1"/>
    </source>
</evidence>
<dbReference type="EMBL" id="GG745352">
    <property type="protein sequence ID" value="KNE67134.1"/>
    <property type="molecule type" value="Genomic_DNA"/>
</dbReference>
<evidence type="ECO:0000313" key="2">
    <source>
        <dbReference type="Proteomes" id="UP000054350"/>
    </source>
</evidence>
<reference evidence="1 2" key="1">
    <citation type="submission" date="2009-11" db="EMBL/GenBank/DDBJ databases">
        <title>Annotation of Allomyces macrogynus ATCC 38327.</title>
        <authorList>
            <consortium name="The Broad Institute Genome Sequencing Platform"/>
            <person name="Russ C."/>
            <person name="Cuomo C."/>
            <person name="Burger G."/>
            <person name="Gray M.W."/>
            <person name="Holland P.W.H."/>
            <person name="King N."/>
            <person name="Lang F.B.F."/>
            <person name="Roger A.J."/>
            <person name="Ruiz-Trillo I."/>
            <person name="Young S.K."/>
            <person name="Zeng Q."/>
            <person name="Gargeya S."/>
            <person name="Fitzgerald M."/>
            <person name="Haas B."/>
            <person name="Abouelleil A."/>
            <person name="Alvarado L."/>
            <person name="Arachchi H.M."/>
            <person name="Berlin A."/>
            <person name="Chapman S.B."/>
            <person name="Gearin G."/>
            <person name="Goldberg J."/>
            <person name="Griggs A."/>
            <person name="Gujja S."/>
            <person name="Hansen M."/>
            <person name="Heiman D."/>
            <person name="Howarth C."/>
            <person name="Larimer J."/>
            <person name="Lui A."/>
            <person name="MacDonald P.J.P."/>
            <person name="McCowen C."/>
            <person name="Montmayeur A."/>
            <person name="Murphy C."/>
            <person name="Neiman D."/>
            <person name="Pearson M."/>
            <person name="Priest M."/>
            <person name="Roberts A."/>
            <person name="Saif S."/>
            <person name="Shea T."/>
            <person name="Sisk P."/>
            <person name="Stolte C."/>
            <person name="Sykes S."/>
            <person name="Wortman J."/>
            <person name="Nusbaum C."/>
            <person name="Birren B."/>
        </authorList>
    </citation>
    <scope>NUCLEOTIDE SEQUENCE [LARGE SCALE GENOMIC DNA]</scope>
    <source>
        <strain evidence="1 2">ATCC 38327</strain>
    </source>
</reference>
<dbReference type="OrthoDB" id="10302847at2759"/>
<protein>
    <submittedName>
        <fullName evidence="1">Uncharacterized protein</fullName>
    </submittedName>
</protein>
<sequence>MDRRRVPDSAWAASLVPLANVTQSPYRAQVLRRDPHDAVAMRKGYARKYPEMWANRYLASDLVRAKGRCARTWVMPVRDASTGDKYLVSVEIKQTEVVRGPLSCSFNGWGVPPVRRGAR</sequence>
<dbReference type="VEuPathDB" id="FungiDB:AMAG_12207"/>
<dbReference type="AlphaFoldDB" id="A0A0L0SXT5"/>
<dbReference type="Proteomes" id="UP000054350">
    <property type="component" value="Unassembled WGS sequence"/>
</dbReference>
<name>A0A0L0SXT5_ALLM3</name>
<accession>A0A0L0SXT5</accession>
<proteinExistence type="predicted"/>